<keyword evidence="1" id="KW-0677">Repeat</keyword>
<dbReference type="Proteomes" id="UP000444721">
    <property type="component" value="Unassembled WGS sequence"/>
</dbReference>
<dbReference type="EMBL" id="VFQX01000034">
    <property type="protein sequence ID" value="KAF0977351.1"/>
    <property type="molecule type" value="Genomic_DNA"/>
</dbReference>
<keyword evidence="2 3" id="KW-0129">CBS domain</keyword>
<dbReference type="CDD" id="cd02205">
    <property type="entry name" value="CBS_pair_SF"/>
    <property type="match status" value="1"/>
</dbReference>
<comment type="caution">
    <text evidence="5">The sequence shown here is derived from an EMBL/GenBank/DDBJ whole genome shotgun (WGS) entry which is preliminary data.</text>
</comment>
<dbReference type="SUPFAM" id="SSF54631">
    <property type="entry name" value="CBS-domain pair"/>
    <property type="match status" value="2"/>
</dbReference>
<dbReference type="OMA" id="TDIMKVI"/>
<dbReference type="AlphaFoldDB" id="A0A6A5BSM9"/>
<dbReference type="RefSeq" id="XP_044562064.1">
    <property type="nucleotide sequence ID" value="XM_044706637.1"/>
</dbReference>
<protein>
    <recommendedName>
        <fullName evidence="4">CBS domain-containing protein</fullName>
    </recommendedName>
</protein>
<feature type="domain" description="CBS" evidence="4">
    <location>
        <begin position="181"/>
        <end position="240"/>
    </location>
</feature>
<dbReference type="VEuPathDB" id="AmoebaDB:FDP41_003343"/>
<name>A0A6A5BSM9_NAEFO</name>
<dbReference type="InterPro" id="IPR050511">
    <property type="entry name" value="AMPK_gamma/SDS23_families"/>
</dbReference>
<sequence>MHKNSIQEFFHHIQLKDMIPSGQKLVLLKEDETLQEVVNQLSQHHLLAAPVLDKHNQLIGMLSMLDIVQYIVAAAPEMDQLRNLSDVAIAGRCITLQTAKNVMGFSVRDQYMPLKSNVPATMAIELFSRGVHRCIVEEDVTKDLYIGTLSQTDVVKKLSEHLHMGKMKNLGEKLVKDLGLGLATPVSVNQNDVVLSGMKTLAKTGVSALPVVDHSGKLVGNLSASDLRGFYLDRLPHFELTTRSFLEQYSPKSLVPFFVELDGLKFVDLVRKLVHPEVHDVLHGQTVKLDHSMHRVWVVDDERKVTGVITLTDIMKVIMDYSEEF</sequence>
<evidence type="ECO:0000256" key="3">
    <source>
        <dbReference type="PROSITE-ProRule" id="PRU00703"/>
    </source>
</evidence>
<dbReference type="OrthoDB" id="449052at2759"/>
<gene>
    <name evidence="5" type="ORF">FDP41_003343</name>
</gene>
<dbReference type="SMART" id="SM00116">
    <property type="entry name" value="CBS"/>
    <property type="match status" value="3"/>
</dbReference>
<dbReference type="Gene3D" id="3.10.580.10">
    <property type="entry name" value="CBS-domain"/>
    <property type="match status" value="2"/>
</dbReference>
<evidence type="ECO:0000259" key="4">
    <source>
        <dbReference type="PROSITE" id="PS51371"/>
    </source>
</evidence>
<reference evidence="5 6" key="1">
    <citation type="journal article" date="2019" name="Sci. Rep.">
        <title>Nanopore sequencing improves the draft genome of the human pathogenic amoeba Naegleria fowleri.</title>
        <authorList>
            <person name="Liechti N."/>
            <person name="Schurch N."/>
            <person name="Bruggmann R."/>
            <person name="Wittwer M."/>
        </authorList>
    </citation>
    <scope>NUCLEOTIDE SEQUENCE [LARGE SCALE GENOMIC DNA]</scope>
    <source>
        <strain evidence="5 6">ATCC 30894</strain>
    </source>
</reference>
<dbReference type="PROSITE" id="PS51371">
    <property type="entry name" value="CBS"/>
    <property type="match status" value="2"/>
</dbReference>
<dbReference type="VEuPathDB" id="AmoebaDB:NfTy_072050"/>
<evidence type="ECO:0000313" key="5">
    <source>
        <dbReference type="EMBL" id="KAF0977351.1"/>
    </source>
</evidence>
<dbReference type="GeneID" id="68110561"/>
<dbReference type="InterPro" id="IPR046342">
    <property type="entry name" value="CBS_dom_sf"/>
</dbReference>
<dbReference type="Pfam" id="PF00571">
    <property type="entry name" value="CBS"/>
    <property type="match status" value="3"/>
</dbReference>
<evidence type="ECO:0000256" key="2">
    <source>
        <dbReference type="ARBA" id="ARBA00023122"/>
    </source>
</evidence>
<dbReference type="InterPro" id="IPR000644">
    <property type="entry name" value="CBS_dom"/>
</dbReference>
<dbReference type="PANTHER" id="PTHR13780:SF36">
    <property type="entry name" value="CBS DOMAIN-CONTAINING PROTEIN"/>
    <property type="match status" value="1"/>
</dbReference>
<feature type="domain" description="CBS" evidence="4">
    <location>
        <begin position="18"/>
        <end position="77"/>
    </location>
</feature>
<accession>A0A6A5BSM9</accession>
<organism evidence="5 6">
    <name type="scientific">Naegleria fowleri</name>
    <name type="common">Brain eating amoeba</name>
    <dbReference type="NCBI Taxonomy" id="5763"/>
    <lineage>
        <taxon>Eukaryota</taxon>
        <taxon>Discoba</taxon>
        <taxon>Heterolobosea</taxon>
        <taxon>Tetramitia</taxon>
        <taxon>Eutetramitia</taxon>
        <taxon>Vahlkampfiidae</taxon>
        <taxon>Naegleria</taxon>
    </lineage>
</organism>
<dbReference type="VEuPathDB" id="AmoebaDB:NF0062510"/>
<keyword evidence="6" id="KW-1185">Reference proteome</keyword>
<proteinExistence type="predicted"/>
<evidence type="ECO:0000313" key="6">
    <source>
        <dbReference type="Proteomes" id="UP000444721"/>
    </source>
</evidence>
<dbReference type="PANTHER" id="PTHR13780">
    <property type="entry name" value="AMP-ACTIVATED PROTEIN KINASE, GAMMA REGULATORY SUBUNIT"/>
    <property type="match status" value="1"/>
</dbReference>
<evidence type="ECO:0000256" key="1">
    <source>
        <dbReference type="ARBA" id="ARBA00022737"/>
    </source>
</evidence>